<gene>
    <name evidence="2" type="ORF">PRUB_a0088</name>
</gene>
<feature type="domain" description="IraD/Gp25-like" evidence="1">
    <location>
        <begin position="30"/>
        <end position="118"/>
    </location>
</feature>
<dbReference type="InterPro" id="IPR007048">
    <property type="entry name" value="IraD/Gp25-like"/>
</dbReference>
<dbReference type="AlphaFoldDB" id="A0A8T0C6Q2"/>
<dbReference type="Proteomes" id="UP000016480">
    <property type="component" value="Unassembled WGS sequence"/>
</dbReference>
<accession>A0A8T0C6Q2</accession>
<sequence>MNRDEFIGKGWKFPVGFSEYGAMLDIAVCNQDIQQSLLLLLTTIPGERIAHPLFGCDLNQYMFRSISNSLLSDIKQTILTAITLFEVRIQVLQIMVNRSVSQSVTLEIAINYQLNHTNSRYNLVIPFNLIDGFQIS</sequence>
<protein>
    <recommendedName>
        <fullName evidence="1">IraD/Gp25-like domain-containing protein</fullName>
    </recommendedName>
</protein>
<reference evidence="2 3" key="1">
    <citation type="journal article" date="2012" name="J. Bacteriol.">
        <title>Genome sequence of the cycloprodigiosin-producing bacterial strain Pseudoalteromonas rubra ATCC 29570(T).</title>
        <authorList>
            <person name="Xie B.B."/>
            <person name="Shu Y.L."/>
            <person name="Qin Q.L."/>
            <person name="Rong J.C."/>
            <person name="Zhang X.Y."/>
            <person name="Chen X.L."/>
            <person name="Zhou B.C."/>
            <person name="Zhang Y.Z."/>
        </authorList>
    </citation>
    <scope>NUCLEOTIDE SEQUENCE [LARGE SCALE GENOMIC DNA]</scope>
    <source>
        <strain evidence="2 3">DSM 6842</strain>
    </source>
</reference>
<dbReference type="Gene3D" id="3.10.450.40">
    <property type="match status" value="1"/>
</dbReference>
<dbReference type="Pfam" id="PF04965">
    <property type="entry name" value="GPW_gp25"/>
    <property type="match status" value="1"/>
</dbReference>
<proteinExistence type="predicted"/>
<dbReference type="SUPFAM" id="SSF160719">
    <property type="entry name" value="gpW/gp25-like"/>
    <property type="match status" value="1"/>
</dbReference>
<organism evidence="2 3">
    <name type="scientific">Pseudoalteromonas rubra</name>
    <dbReference type="NCBI Taxonomy" id="43658"/>
    <lineage>
        <taxon>Bacteria</taxon>
        <taxon>Pseudomonadati</taxon>
        <taxon>Pseudomonadota</taxon>
        <taxon>Gammaproteobacteria</taxon>
        <taxon>Alteromonadales</taxon>
        <taxon>Pseudoalteromonadaceae</taxon>
        <taxon>Pseudoalteromonas</taxon>
    </lineage>
</organism>
<dbReference type="EMBL" id="AHCD03000035">
    <property type="protein sequence ID" value="KAF7785722.1"/>
    <property type="molecule type" value="Genomic_DNA"/>
</dbReference>
<evidence type="ECO:0000313" key="3">
    <source>
        <dbReference type="Proteomes" id="UP000016480"/>
    </source>
</evidence>
<evidence type="ECO:0000313" key="2">
    <source>
        <dbReference type="EMBL" id="KAF7785722.1"/>
    </source>
</evidence>
<comment type="caution">
    <text evidence="2">The sequence shown here is derived from an EMBL/GenBank/DDBJ whole genome shotgun (WGS) entry which is preliminary data.</text>
</comment>
<dbReference type="GeneID" id="61357938"/>
<evidence type="ECO:0000259" key="1">
    <source>
        <dbReference type="Pfam" id="PF04965"/>
    </source>
</evidence>
<name>A0A8T0C6Q2_9GAMM</name>
<dbReference type="RefSeq" id="WP_010386072.1">
    <property type="nucleotide sequence ID" value="NZ_AHCD03000035.1"/>
</dbReference>